<proteinExistence type="predicted"/>
<dbReference type="InterPro" id="IPR032465">
    <property type="entry name" value="ACMSD"/>
</dbReference>
<dbReference type="InterPro" id="IPR032466">
    <property type="entry name" value="Metal_Hydrolase"/>
</dbReference>
<evidence type="ECO:0000313" key="4">
    <source>
        <dbReference type="Proteomes" id="UP000549616"/>
    </source>
</evidence>
<dbReference type="Pfam" id="PF04909">
    <property type="entry name" value="Amidohydro_2"/>
    <property type="match status" value="1"/>
</dbReference>
<gene>
    <name evidence="3" type="ORF">HNR02_002140</name>
</gene>
<comment type="caution">
    <text evidence="3">The sequence shown here is derived from an EMBL/GenBank/DDBJ whole genome shotgun (WGS) entry which is preliminary data.</text>
</comment>
<dbReference type="AlphaFoldDB" id="A0A853B1W3"/>
<dbReference type="SUPFAM" id="SSF51556">
    <property type="entry name" value="Metallo-dependent hydrolases"/>
    <property type="match status" value="1"/>
</dbReference>
<protein>
    <submittedName>
        <fullName evidence="3">Putative TIM-barrel fold metal-dependent hydrolase</fullName>
    </submittedName>
</protein>
<dbReference type="GO" id="GO:0019748">
    <property type="term" value="P:secondary metabolic process"/>
    <property type="evidence" value="ECO:0007669"/>
    <property type="project" value="TreeGrafter"/>
</dbReference>
<evidence type="ECO:0000259" key="2">
    <source>
        <dbReference type="Pfam" id="PF04909"/>
    </source>
</evidence>
<dbReference type="PANTHER" id="PTHR21240">
    <property type="entry name" value="2-AMINO-3-CARBOXYLMUCONATE-6-SEMIALDEHYDE DECARBOXYLASE"/>
    <property type="match status" value="1"/>
</dbReference>
<evidence type="ECO:0000256" key="1">
    <source>
        <dbReference type="ARBA" id="ARBA00023239"/>
    </source>
</evidence>
<accession>A0A853B1W3</accession>
<dbReference type="PANTHER" id="PTHR21240:SF28">
    <property type="entry name" value="ISO-OROTATE DECARBOXYLASE (EUROFUNG)"/>
    <property type="match status" value="1"/>
</dbReference>
<dbReference type="RefSeq" id="WP_179772999.1">
    <property type="nucleotide sequence ID" value="NZ_JACCFK010000001.1"/>
</dbReference>
<dbReference type="InterPro" id="IPR006680">
    <property type="entry name" value="Amidohydro-rel"/>
</dbReference>
<reference evidence="3 4" key="1">
    <citation type="submission" date="2020-07" db="EMBL/GenBank/DDBJ databases">
        <title>Sequencing the genomes of 1000 actinobacteria strains.</title>
        <authorList>
            <person name="Klenk H.-P."/>
        </authorList>
    </citation>
    <scope>NUCLEOTIDE SEQUENCE [LARGE SCALE GENOMIC DNA]</scope>
    <source>
        <strain evidence="3 4">DSM 104006</strain>
    </source>
</reference>
<name>A0A853B1W3_9PSEU</name>
<dbReference type="Gene3D" id="3.20.20.140">
    <property type="entry name" value="Metal-dependent hydrolases"/>
    <property type="match status" value="1"/>
</dbReference>
<dbReference type="GO" id="GO:0016831">
    <property type="term" value="F:carboxy-lyase activity"/>
    <property type="evidence" value="ECO:0007669"/>
    <property type="project" value="InterPro"/>
</dbReference>
<dbReference type="GO" id="GO:0005737">
    <property type="term" value="C:cytoplasm"/>
    <property type="evidence" value="ECO:0007669"/>
    <property type="project" value="TreeGrafter"/>
</dbReference>
<keyword evidence="3" id="KW-0378">Hydrolase</keyword>
<keyword evidence="1" id="KW-0456">Lyase</keyword>
<dbReference type="GO" id="GO:0016787">
    <property type="term" value="F:hydrolase activity"/>
    <property type="evidence" value="ECO:0007669"/>
    <property type="project" value="UniProtKB-KW"/>
</dbReference>
<dbReference type="EMBL" id="JACCFK010000001">
    <property type="protein sequence ID" value="NYI88817.1"/>
    <property type="molecule type" value="Genomic_DNA"/>
</dbReference>
<sequence length="321" mass="35760">MSKIDVHTHFLPDSYVETLKRHGINWTGGVGMSAWTPQKHLAFMDEWGIEVGVLSCLAETGMYFGDQQEATELARNVNDYGAEIVRAHPARFGIFGALPLPSVDAALAEVDHIYDDLDLDGIYLVSNVAGTYVGDPAWEPLYAELDRRHATVLLHPVEPRETPELPWQHWIGEYVFDTTRVFMTLVFNGVLDRYPGINWIMSHGGGTVPYISGRLATAPRVNEQYRAVGKRPMSEYLRSVYYDIAVADAPVMVNTMVDAVGADRMLFGTDWPYSHDVFDIPEPGEHDPVNLLGVELGARVGRSTALRLLPGVSRRLQHDIG</sequence>
<dbReference type="Proteomes" id="UP000549616">
    <property type="component" value="Unassembled WGS sequence"/>
</dbReference>
<feature type="domain" description="Amidohydrolase-related" evidence="2">
    <location>
        <begin position="4"/>
        <end position="309"/>
    </location>
</feature>
<evidence type="ECO:0000313" key="3">
    <source>
        <dbReference type="EMBL" id="NYI88817.1"/>
    </source>
</evidence>
<organism evidence="3 4">
    <name type="scientific">Amycolatopsis endophytica</name>
    <dbReference type="NCBI Taxonomy" id="860233"/>
    <lineage>
        <taxon>Bacteria</taxon>
        <taxon>Bacillati</taxon>
        <taxon>Actinomycetota</taxon>
        <taxon>Actinomycetes</taxon>
        <taxon>Pseudonocardiales</taxon>
        <taxon>Pseudonocardiaceae</taxon>
        <taxon>Amycolatopsis</taxon>
    </lineage>
</organism>
<keyword evidence="4" id="KW-1185">Reference proteome</keyword>